<dbReference type="InterPro" id="IPR025855">
    <property type="entry name" value="Replic_Relax"/>
</dbReference>
<name>A0ABW0R6X1_9BACL</name>
<reference evidence="2" key="1">
    <citation type="journal article" date="2019" name="Int. J. Syst. Evol. Microbiol.">
        <title>The Global Catalogue of Microorganisms (GCM) 10K type strain sequencing project: providing services to taxonomists for standard genome sequencing and annotation.</title>
        <authorList>
            <consortium name="The Broad Institute Genomics Platform"/>
            <consortium name="The Broad Institute Genome Sequencing Center for Infectious Disease"/>
            <person name="Wu L."/>
            <person name="Ma J."/>
        </authorList>
    </citation>
    <scope>NUCLEOTIDE SEQUENCE [LARGE SCALE GENOMIC DNA]</scope>
    <source>
        <strain evidence="2">CGMCC 1.18578</strain>
    </source>
</reference>
<sequence length="424" mass="49444">MTLFHSNWMPAKQKIIVKILFEYRGLLYEQLIEELSQRFTGRPASQSFTKNTYKDLQKLEEQRLIIRDPIKIGRTKDLIYLSEAGHEYAAELFGIYPGHVGTGWDRDYGDFPHELQRPPKASSPVILHHLMAASVLLRLERLKHSYPDYEIDYRDNRYASLKYDTDGTVNRFKPDGELLIRSGRYLLEMDRGTEFGEKLREKFQTYRRYLEHLQESGESLPEGVIFVCNKDSYNGMLKRWNLISSIFWSELGEWRTRFNLIGINGVTELERVVVRQGERDKQFNAFYSKMARYRSAEVNFGIINSGQGLDWDRPVFSLSSSTPDRMLAYERVEQFETLGLARLYAWSQWLSSARGRYPNLTDVTRFIPVLVRTDSKPAPLIFKGFDTEAELTAIFSSALWLNTLDEPRWRDPGGEPLSLMNPIE</sequence>
<proteinExistence type="predicted"/>
<dbReference type="RefSeq" id="WP_378114233.1">
    <property type="nucleotide sequence ID" value="NZ_JBHSNC010000057.1"/>
</dbReference>
<keyword evidence="2" id="KW-1185">Reference proteome</keyword>
<evidence type="ECO:0000313" key="2">
    <source>
        <dbReference type="Proteomes" id="UP001596108"/>
    </source>
</evidence>
<comment type="caution">
    <text evidence="1">The sequence shown here is derived from an EMBL/GenBank/DDBJ whole genome shotgun (WGS) entry which is preliminary data.</text>
</comment>
<accession>A0ABW0R6X1</accession>
<dbReference type="Proteomes" id="UP001596108">
    <property type="component" value="Unassembled WGS sequence"/>
</dbReference>
<evidence type="ECO:0000313" key="1">
    <source>
        <dbReference type="EMBL" id="MFC5532264.1"/>
    </source>
</evidence>
<protein>
    <submittedName>
        <fullName evidence="1">Replication-relaxation family protein</fullName>
    </submittedName>
</protein>
<dbReference type="Pfam" id="PF13814">
    <property type="entry name" value="Replic_Relax"/>
    <property type="match status" value="1"/>
</dbReference>
<organism evidence="1 2">
    <name type="scientific">Cohnella yongneupensis</name>
    <dbReference type="NCBI Taxonomy" id="425006"/>
    <lineage>
        <taxon>Bacteria</taxon>
        <taxon>Bacillati</taxon>
        <taxon>Bacillota</taxon>
        <taxon>Bacilli</taxon>
        <taxon>Bacillales</taxon>
        <taxon>Paenibacillaceae</taxon>
        <taxon>Cohnella</taxon>
    </lineage>
</organism>
<gene>
    <name evidence="1" type="ORF">ACFPQ4_22850</name>
</gene>
<dbReference type="EMBL" id="JBHSNC010000057">
    <property type="protein sequence ID" value="MFC5532264.1"/>
    <property type="molecule type" value="Genomic_DNA"/>
</dbReference>